<keyword evidence="2" id="KW-1185">Reference proteome</keyword>
<evidence type="ECO:0000313" key="1">
    <source>
        <dbReference type="EMBL" id="MEB3022912.1"/>
    </source>
</evidence>
<dbReference type="Proteomes" id="UP001299596">
    <property type="component" value="Unassembled WGS sequence"/>
</dbReference>
<protein>
    <recommendedName>
        <fullName evidence="3">Antitoxin VbhA domain-containing protein</fullName>
    </recommendedName>
</protein>
<accession>A0ABU5XKX7</accession>
<dbReference type="RefSeq" id="WP_329780540.1">
    <property type="nucleotide sequence ID" value="NZ_JAYJJR010000013.1"/>
</dbReference>
<proteinExistence type="predicted"/>
<organism evidence="1 2">
    <name type="scientific">[Mycobacterium] crassicus</name>
    <dbReference type="NCBI Taxonomy" id="2872309"/>
    <lineage>
        <taxon>Bacteria</taxon>
        <taxon>Bacillati</taxon>
        <taxon>Actinomycetota</taxon>
        <taxon>Actinomycetes</taxon>
        <taxon>Mycobacteriales</taxon>
        <taxon>Mycobacteriaceae</taxon>
        <taxon>Mycolicibacter</taxon>
    </lineage>
</organism>
<gene>
    <name evidence="1" type="ORF">K6T79_17875</name>
</gene>
<reference evidence="1 2" key="1">
    <citation type="submission" date="2023-12" db="EMBL/GenBank/DDBJ databases">
        <title>Description of new species of Mycobacterium terrae complex isolated from sewage at the Sao Paulo Zoological Park Foundation in Brazil.</title>
        <authorList>
            <person name="Romagnoli C.L."/>
            <person name="Conceicao E.C."/>
            <person name="Machado E."/>
            <person name="Barreto L.B.P.F."/>
            <person name="Sharma A."/>
            <person name="Silva N.M."/>
            <person name="Marques L.E."/>
            <person name="Juliana M.A."/>
            <person name="Lourenco M.C.S."/>
            <person name="Digiampietri L.A."/>
            <person name="Suffys P.N."/>
            <person name="Viana-Niero C."/>
        </authorList>
    </citation>
    <scope>NUCLEOTIDE SEQUENCE [LARGE SCALE GENOMIC DNA]</scope>
    <source>
        <strain evidence="1 2">MYC098</strain>
    </source>
</reference>
<comment type="caution">
    <text evidence="1">The sequence shown here is derived from an EMBL/GenBank/DDBJ whole genome shotgun (WGS) entry which is preliminary data.</text>
</comment>
<dbReference type="EMBL" id="JAYJJR010000013">
    <property type="protein sequence ID" value="MEB3022912.1"/>
    <property type="molecule type" value="Genomic_DNA"/>
</dbReference>
<name>A0ABU5XKX7_9MYCO</name>
<sequence>MSTDNTMYTDAYGQVTEEQWQLYRERNVSPSDHEELLDVYGRTDAGRAQILAAVREYTRDGQYQSYDMIRAAQRRGDI</sequence>
<evidence type="ECO:0008006" key="3">
    <source>
        <dbReference type="Google" id="ProtNLM"/>
    </source>
</evidence>
<evidence type="ECO:0000313" key="2">
    <source>
        <dbReference type="Proteomes" id="UP001299596"/>
    </source>
</evidence>